<keyword evidence="1" id="KW-0812">Transmembrane</keyword>
<comment type="caution">
    <text evidence="2">The sequence shown here is derived from an EMBL/GenBank/DDBJ whole genome shotgun (WGS) entry which is preliminary data.</text>
</comment>
<evidence type="ECO:0008006" key="4">
    <source>
        <dbReference type="Google" id="ProtNLM"/>
    </source>
</evidence>
<accession>A0ABS2KBM0</accession>
<feature type="transmembrane region" description="Helical" evidence="1">
    <location>
        <begin position="56"/>
        <end position="80"/>
    </location>
</feature>
<dbReference type="EMBL" id="JADIKF010000034">
    <property type="protein sequence ID" value="MBM7128580.1"/>
    <property type="molecule type" value="Genomic_DNA"/>
</dbReference>
<sequence>MTTKRLISIVLPWLLIVVVGLLSSWLRYDFIEPAGLAHLCDEGLSNRPASCGFRHFVVLGFNSYGFGIAALIATALALMLKKPAVAWLAAAIGLFALTLYCYYAGAIALLVGCLRLVRLQANRMPAPRNQYGHGNRQVKA</sequence>
<dbReference type="RefSeq" id="WP_204630200.1">
    <property type="nucleotide sequence ID" value="NZ_BSOC01000008.1"/>
</dbReference>
<evidence type="ECO:0000256" key="1">
    <source>
        <dbReference type="SAM" id="Phobius"/>
    </source>
</evidence>
<gene>
    <name evidence="2" type="ORF">ISS99_03505</name>
</gene>
<keyword evidence="1" id="KW-0472">Membrane</keyword>
<proteinExistence type="predicted"/>
<keyword evidence="3" id="KW-1185">Reference proteome</keyword>
<organism evidence="2 3">
    <name type="scientific">Dyella mobilis</name>
    <dbReference type="NCBI Taxonomy" id="1849582"/>
    <lineage>
        <taxon>Bacteria</taxon>
        <taxon>Pseudomonadati</taxon>
        <taxon>Pseudomonadota</taxon>
        <taxon>Gammaproteobacteria</taxon>
        <taxon>Lysobacterales</taxon>
        <taxon>Rhodanobacteraceae</taxon>
        <taxon>Dyella</taxon>
    </lineage>
</organism>
<feature type="transmembrane region" description="Helical" evidence="1">
    <location>
        <begin position="86"/>
        <end position="114"/>
    </location>
</feature>
<keyword evidence="1" id="KW-1133">Transmembrane helix</keyword>
<protein>
    <recommendedName>
        <fullName evidence="4">Vitamin K epoxide reductase family protein</fullName>
    </recommendedName>
</protein>
<evidence type="ECO:0000313" key="3">
    <source>
        <dbReference type="Proteomes" id="UP001430193"/>
    </source>
</evidence>
<dbReference type="Proteomes" id="UP001430193">
    <property type="component" value="Unassembled WGS sequence"/>
</dbReference>
<reference evidence="2" key="1">
    <citation type="submission" date="2020-10" db="EMBL/GenBank/DDBJ databases">
        <title>Phylogeny of dyella-like bacteria.</title>
        <authorList>
            <person name="Fu J."/>
        </authorList>
    </citation>
    <scope>NUCLEOTIDE SEQUENCE</scope>
    <source>
        <strain evidence="2">DHON07</strain>
    </source>
</reference>
<evidence type="ECO:0000313" key="2">
    <source>
        <dbReference type="EMBL" id="MBM7128580.1"/>
    </source>
</evidence>
<feature type="transmembrane region" description="Helical" evidence="1">
    <location>
        <begin position="6"/>
        <end position="26"/>
    </location>
</feature>
<name>A0ABS2KBM0_9GAMM</name>